<dbReference type="PROSITE" id="PS50194">
    <property type="entry name" value="FILAMIN_REPEAT"/>
    <property type="match status" value="1"/>
</dbReference>
<feature type="compositionally biased region" description="Basic residues" evidence="8">
    <location>
        <begin position="1"/>
        <end position="10"/>
    </location>
</feature>
<dbReference type="SUPFAM" id="SSF101898">
    <property type="entry name" value="NHL repeat"/>
    <property type="match status" value="1"/>
</dbReference>
<reference evidence="9 10" key="1">
    <citation type="journal article" date="2017" name="Gigascience">
        <title>Genome sequence of the small brown planthopper, Laodelphax striatellus.</title>
        <authorList>
            <person name="Zhu J."/>
            <person name="Jiang F."/>
            <person name="Wang X."/>
            <person name="Yang P."/>
            <person name="Bao Y."/>
            <person name="Zhao W."/>
            <person name="Wang W."/>
            <person name="Lu H."/>
            <person name="Wang Q."/>
            <person name="Cui N."/>
            <person name="Li J."/>
            <person name="Chen X."/>
            <person name="Luo L."/>
            <person name="Yu J."/>
            <person name="Kang L."/>
            <person name="Cui F."/>
        </authorList>
    </citation>
    <scope>NUCLEOTIDE SEQUENCE [LARGE SCALE GENOMIC DNA]</scope>
    <source>
        <strain evidence="9">Lst14</strain>
    </source>
</reference>
<feature type="compositionally biased region" description="Basic and acidic residues" evidence="8">
    <location>
        <begin position="269"/>
        <end position="280"/>
    </location>
</feature>
<proteinExistence type="inferred from homology"/>
<feature type="repeat" description="NHL" evidence="7">
    <location>
        <begin position="337"/>
        <end position="381"/>
    </location>
</feature>
<dbReference type="GO" id="GO:0008270">
    <property type="term" value="F:zinc ion binding"/>
    <property type="evidence" value="ECO:0007669"/>
    <property type="project" value="UniProtKB-KW"/>
</dbReference>
<accession>A0A482WP31</accession>
<feature type="region of interest" description="Disordered" evidence="8">
    <location>
        <begin position="1"/>
        <end position="48"/>
    </location>
</feature>
<dbReference type="Pfam" id="PF01436">
    <property type="entry name" value="NHL"/>
    <property type="match status" value="1"/>
</dbReference>
<evidence type="ECO:0000256" key="3">
    <source>
        <dbReference type="ARBA" id="ARBA00022737"/>
    </source>
</evidence>
<dbReference type="GO" id="GO:0005737">
    <property type="term" value="C:cytoplasm"/>
    <property type="evidence" value="ECO:0007669"/>
    <property type="project" value="UniProtKB-SubCell"/>
</dbReference>
<feature type="repeat" description="NHL" evidence="7">
    <location>
        <begin position="427"/>
        <end position="469"/>
    </location>
</feature>
<dbReference type="InterPro" id="IPR017907">
    <property type="entry name" value="Znf_RING_CS"/>
</dbReference>
<name>A0A482WP31_LAOST</name>
<dbReference type="SMART" id="SM00557">
    <property type="entry name" value="IG_FLMN"/>
    <property type="match status" value="1"/>
</dbReference>
<dbReference type="PROSITE" id="PS00518">
    <property type="entry name" value="ZF_RING_1"/>
    <property type="match status" value="1"/>
</dbReference>
<evidence type="ECO:0000313" key="10">
    <source>
        <dbReference type="Proteomes" id="UP000291343"/>
    </source>
</evidence>
<dbReference type="InterPro" id="IPR011042">
    <property type="entry name" value="6-blade_b-propeller_TolB-like"/>
</dbReference>
<feature type="region of interest" description="Disordered" evidence="8">
    <location>
        <begin position="258"/>
        <end position="288"/>
    </location>
</feature>
<dbReference type="PANTHER" id="PTHR24104">
    <property type="entry name" value="E3 UBIQUITIN-PROTEIN LIGASE NHLRC1-RELATED"/>
    <property type="match status" value="1"/>
</dbReference>
<dbReference type="InterPro" id="IPR001298">
    <property type="entry name" value="Filamin/ABP280_rpt"/>
</dbReference>
<comment type="similarity">
    <text evidence="1">Belongs to the TRIM/RBCC family.</text>
</comment>
<protein>
    <recommendedName>
        <fullName evidence="11">RING-type domain-containing protein</fullName>
    </recommendedName>
</protein>
<keyword evidence="2" id="KW-0479">Metal-binding</keyword>
<dbReference type="Pfam" id="PF00630">
    <property type="entry name" value="Filamin"/>
    <property type="match status" value="1"/>
</dbReference>
<feature type="compositionally biased region" description="Acidic residues" evidence="8">
    <location>
        <begin position="14"/>
        <end position="27"/>
    </location>
</feature>
<dbReference type="SUPFAM" id="SSF81296">
    <property type="entry name" value="E set domains"/>
    <property type="match status" value="1"/>
</dbReference>
<dbReference type="Gene3D" id="3.30.40.10">
    <property type="entry name" value="Zinc/RING finger domain, C3HC4 (zinc finger)"/>
    <property type="match status" value="1"/>
</dbReference>
<dbReference type="Gene3D" id="2.120.10.30">
    <property type="entry name" value="TolB, C-terminal domain"/>
    <property type="match status" value="2"/>
</dbReference>
<sequence>MIGRARISRRKGGEEEEEEMMGGGEEEERGKEIEEEKEVGKKEEMKGMYDGGEHTPKLLCCSHTVCLHCLTRIAGAANGGSSGSQNAQQRTGSAGANSTFRCPICRECITIPRGGVAALPPSFLVNQLLDLMARQRREVVPKCSVHLNQVTSECNDVQYLVEVRNITQRIGALGDKLESATLLAEPRENAFVACDLAANTKSRLDDALATLGRVRTSTTLPKPCTVNLEATAILSTVDYHGNARTNGGDPITAEVARVNEEDANNADSSVRRSRNEEERGGGGGALETEIVDKEDGTYLIKFRPNLPGKYQIKVTVLDRPVRHSPLTIEVSEHNNPVKVFGSRGSGKEEFLQPVAVSVNNDGGAVYVVDTGNSRVKVLTPDLHFIRHLECDGLTGRSCTGIAVNDTGGWLAIINWRSKLVTRLNHRGESLDSFTYEGFQEPIDIAIDCNYGHILVADNGPCCVYVFDTEGKLLFQVGKKGSHKGNFNLISSVTVGPGGEIIVADSRIQVFSAKGDFLQEIYSEGKGRGRYGGVAVDQDGMLVASRAEKGRNFIQVFQLCDGQLLSTVDSHDAKLKRPSGLATTADRHVIVVDLGNDCVKKYRYW</sequence>
<dbReference type="Proteomes" id="UP000291343">
    <property type="component" value="Unassembled WGS sequence"/>
</dbReference>
<dbReference type="PROSITE" id="PS51125">
    <property type="entry name" value="NHL"/>
    <property type="match status" value="3"/>
</dbReference>
<evidence type="ECO:0000256" key="1">
    <source>
        <dbReference type="ARBA" id="ARBA00008518"/>
    </source>
</evidence>
<dbReference type="InParanoid" id="A0A482WP31"/>
<dbReference type="InterPro" id="IPR017868">
    <property type="entry name" value="Filamin/ABP280_repeat-like"/>
</dbReference>
<dbReference type="OrthoDB" id="252722at2759"/>
<dbReference type="InterPro" id="IPR013783">
    <property type="entry name" value="Ig-like_fold"/>
</dbReference>
<dbReference type="GO" id="GO:0000209">
    <property type="term" value="P:protein polyubiquitination"/>
    <property type="evidence" value="ECO:0007669"/>
    <property type="project" value="TreeGrafter"/>
</dbReference>
<keyword evidence="3" id="KW-0677">Repeat</keyword>
<dbReference type="EMBL" id="QKKF02028569">
    <property type="protein sequence ID" value="RZF35365.1"/>
    <property type="molecule type" value="Genomic_DNA"/>
</dbReference>
<evidence type="ECO:0000256" key="8">
    <source>
        <dbReference type="SAM" id="MobiDB-lite"/>
    </source>
</evidence>
<dbReference type="Gene3D" id="2.60.40.10">
    <property type="entry name" value="Immunoglobulins"/>
    <property type="match status" value="1"/>
</dbReference>
<dbReference type="InterPro" id="IPR050952">
    <property type="entry name" value="TRIM-NHL_E3_ligases"/>
</dbReference>
<evidence type="ECO:0000256" key="5">
    <source>
        <dbReference type="ARBA" id="ARBA00022833"/>
    </source>
</evidence>
<feature type="compositionally biased region" description="Basic and acidic residues" evidence="8">
    <location>
        <begin position="28"/>
        <end position="48"/>
    </location>
</feature>
<evidence type="ECO:0000256" key="6">
    <source>
        <dbReference type="PROSITE-ProRule" id="PRU00087"/>
    </source>
</evidence>
<dbReference type="GO" id="GO:0043161">
    <property type="term" value="P:proteasome-mediated ubiquitin-dependent protein catabolic process"/>
    <property type="evidence" value="ECO:0007669"/>
    <property type="project" value="TreeGrafter"/>
</dbReference>
<organism evidence="9 10">
    <name type="scientific">Laodelphax striatellus</name>
    <name type="common">Small brown planthopper</name>
    <name type="synonym">Delphax striatella</name>
    <dbReference type="NCBI Taxonomy" id="195883"/>
    <lineage>
        <taxon>Eukaryota</taxon>
        <taxon>Metazoa</taxon>
        <taxon>Ecdysozoa</taxon>
        <taxon>Arthropoda</taxon>
        <taxon>Hexapoda</taxon>
        <taxon>Insecta</taxon>
        <taxon>Pterygota</taxon>
        <taxon>Neoptera</taxon>
        <taxon>Paraneoptera</taxon>
        <taxon>Hemiptera</taxon>
        <taxon>Auchenorrhyncha</taxon>
        <taxon>Fulgoroidea</taxon>
        <taxon>Delphacidae</taxon>
        <taxon>Criomorphinae</taxon>
        <taxon>Laodelphax</taxon>
    </lineage>
</organism>
<dbReference type="GO" id="GO:0061630">
    <property type="term" value="F:ubiquitin protein ligase activity"/>
    <property type="evidence" value="ECO:0007669"/>
    <property type="project" value="TreeGrafter"/>
</dbReference>
<dbReference type="PANTHER" id="PTHR24104:SF25">
    <property type="entry name" value="PROTEIN LIN-41"/>
    <property type="match status" value="1"/>
</dbReference>
<dbReference type="InterPro" id="IPR014756">
    <property type="entry name" value="Ig_E-set"/>
</dbReference>
<evidence type="ECO:0000256" key="7">
    <source>
        <dbReference type="PROSITE-ProRule" id="PRU00504"/>
    </source>
</evidence>
<dbReference type="STRING" id="195883.A0A482WP31"/>
<evidence type="ECO:0000256" key="4">
    <source>
        <dbReference type="ARBA" id="ARBA00022771"/>
    </source>
</evidence>
<feature type="repeat" description="NHL" evidence="7">
    <location>
        <begin position="473"/>
        <end position="513"/>
    </location>
</feature>
<evidence type="ECO:0008006" key="11">
    <source>
        <dbReference type="Google" id="ProtNLM"/>
    </source>
</evidence>
<dbReference type="InterPro" id="IPR013083">
    <property type="entry name" value="Znf_RING/FYVE/PHD"/>
</dbReference>
<keyword evidence="10" id="KW-1185">Reference proteome</keyword>
<evidence type="ECO:0000313" key="9">
    <source>
        <dbReference type="EMBL" id="RZF35365.1"/>
    </source>
</evidence>
<comment type="caution">
    <text evidence="9">The sequence shown here is derived from an EMBL/GenBank/DDBJ whole genome shotgun (WGS) entry which is preliminary data.</text>
</comment>
<keyword evidence="5" id="KW-0862">Zinc</keyword>
<feature type="repeat" description="Filamin" evidence="6">
    <location>
        <begin position="279"/>
        <end position="330"/>
    </location>
</feature>
<gene>
    <name evidence="9" type="ORF">LSTR_LSTR012572</name>
</gene>
<keyword evidence="4" id="KW-0863">Zinc-finger</keyword>
<evidence type="ECO:0000256" key="2">
    <source>
        <dbReference type="ARBA" id="ARBA00022723"/>
    </source>
</evidence>
<dbReference type="InterPro" id="IPR001258">
    <property type="entry name" value="NHL_repeat"/>
</dbReference>
<dbReference type="AlphaFoldDB" id="A0A482WP31"/>
<dbReference type="SMR" id="A0A482WP31"/>